<dbReference type="GO" id="GO:0016787">
    <property type="term" value="F:hydrolase activity"/>
    <property type="evidence" value="ECO:0007669"/>
    <property type="project" value="UniProtKB-KW"/>
</dbReference>
<dbReference type="PANTHER" id="PTHR12277">
    <property type="entry name" value="ALPHA/BETA HYDROLASE DOMAIN-CONTAINING PROTEIN"/>
    <property type="match status" value="1"/>
</dbReference>
<dbReference type="InterPro" id="IPR000073">
    <property type="entry name" value="AB_hydrolase_1"/>
</dbReference>
<dbReference type="Gene3D" id="3.40.50.1820">
    <property type="entry name" value="alpha/beta hydrolase"/>
    <property type="match status" value="1"/>
</dbReference>
<dbReference type="PROSITE" id="PS51257">
    <property type="entry name" value="PROKAR_LIPOPROTEIN"/>
    <property type="match status" value="1"/>
</dbReference>
<organism evidence="3 4">
    <name type="scientific">Sphingomonas ginsenosidivorax</name>
    <dbReference type="NCBI Taxonomy" id="862135"/>
    <lineage>
        <taxon>Bacteria</taxon>
        <taxon>Pseudomonadati</taxon>
        <taxon>Pseudomonadota</taxon>
        <taxon>Alphaproteobacteria</taxon>
        <taxon>Sphingomonadales</taxon>
        <taxon>Sphingomonadaceae</taxon>
        <taxon>Sphingomonas</taxon>
    </lineage>
</organism>
<dbReference type="PANTHER" id="PTHR12277:SF79">
    <property type="entry name" value="XAA-PRO DIPEPTIDYL-PEPTIDASE-RELATED"/>
    <property type="match status" value="1"/>
</dbReference>
<keyword evidence="4" id="KW-1185">Reference proteome</keyword>
<name>A0A5C6UHF0_9SPHN</name>
<dbReference type="Proteomes" id="UP000321250">
    <property type="component" value="Unassembled WGS sequence"/>
</dbReference>
<dbReference type="AlphaFoldDB" id="A0A5C6UHF0"/>
<feature type="signal peptide" evidence="1">
    <location>
        <begin position="1"/>
        <end position="18"/>
    </location>
</feature>
<protein>
    <submittedName>
        <fullName evidence="3">Alpha/beta hydrolase</fullName>
    </submittedName>
</protein>
<dbReference type="EMBL" id="VOQR01000001">
    <property type="protein sequence ID" value="TXC71465.1"/>
    <property type="molecule type" value="Genomic_DNA"/>
</dbReference>
<sequence>MRHALLLPLLLTASCADAQSIHDRIYQPHSTPLTVAGLPPGAALDRVRTADGLLLGGVEVAGAADKPVLLVFHGNAGSADRSVAWFAPLVADGYGVVAAEYRGYSANPGRPDAKGLAADADAFYARARALAGTRRVIVVGHSLGGGVAFGLATRQRLDALVTVGTFTRLRDMAPKIARAFVPNDYDNLAAVPGLDEPYFLVHGTADDTVPAALGNTLHAAAAKAHKAGASFVVAGGGHRPDGAVMAAVIDAVAASVAGTAAPALPAGVTMYPFQR</sequence>
<dbReference type="InterPro" id="IPR029058">
    <property type="entry name" value="AB_hydrolase_fold"/>
</dbReference>
<keyword evidence="1" id="KW-0732">Signal</keyword>
<dbReference type="Pfam" id="PF00561">
    <property type="entry name" value="Abhydrolase_1"/>
    <property type="match status" value="1"/>
</dbReference>
<comment type="caution">
    <text evidence="3">The sequence shown here is derived from an EMBL/GenBank/DDBJ whole genome shotgun (WGS) entry which is preliminary data.</text>
</comment>
<gene>
    <name evidence="3" type="ORF">FSB78_11315</name>
</gene>
<proteinExistence type="predicted"/>
<keyword evidence="3" id="KW-0378">Hydrolase</keyword>
<feature type="domain" description="AB hydrolase-1" evidence="2">
    <location>
        <begin position="67"/>
        <end position="176"/>
    </location>
</feature>
<accession>A0A5C6UHF0</accession>
<evidence type="ECO:0000313" key="3">
    <source>
        <dbReference type="EMBL" id="TXC71465.1"/>
    </source>
</evidence>
<dbReference type="RefSeq" id="WP_147082743.1">
    <property type="nucleotide sequence ID" value="NZ_VOQR01000001.1"/>
</dbReference>
<evidence type="ECO:0000313" key="4">
    <source>
        <dbReference type="Proteomes" id="UP000321250"/>
    </source>
</evidence>
<dbReference type="OrthoDB" id="9798884at2"/>
<evidence type="ECO:0000259" key="2">
    <source>
        <dbReference type="Pfam" id="PF00561"/>
    </source>
</evidence>
<feature type="chain" id="PRO_5023021600" evidence="1">
    <location>
        <begin position="19"/>
        <end position="275"/>
    </location>
</feature>
<reference evidence="3 4" key="1">
    <citation type="journal article" date="2013" name="Antonie Van Leeuwenhoek">
        <title>Sphingomonas ginsenosidivorax sp. nov., with the ability to transform ginsenosides.</title>
        <authorList>
            <person name="Jin X.F."/>
            <person name="Kim J.K."/>
            <person name="Liu Q.M."/>
            <person name="Kang M.S."/>
            <person name="He D."/>
            <person name="Jin F.X."/>
            <person name="Kim S.C."/>
            <person name="Im W.T."/>
        </authorList>
    </citation>
    <scope>NUCLEOTIDE SEQUENCE [LARGE SCALE GENOMIC DNA]</scope>
    <source>
        <strain evidence="3 4">KHI67</strain>
    </source>
</reference>
<dbReference type="SUPFAM" id="SSF53474">
    <property type="entry name" value="alpha/beta-Hydrolases"/>
    <property type="match status" value="1"/>
</dbReference>
<evidence type="ECO:0000256" key="1">
    <source>
        <dbReference type="SAM" id="SignalP"/>
    </source>
</evidence>